<organism evidence="2 3">
    <name type="scientific">Actinoplanes hulinensis</name>
    <dbReference type="NCBI Taxonomy" id="1144547"/>
    <lineage>
        <taxon>Bacteria</taxon>
        <taxon>Bacillati</taxon>
        <taxon>Actinomycetota</taxon>
        <taxon>Actinomycetes</taxon>
        <taxon>Micromonosporales</taxon>
        <taxon>Micromonosporaceae</taxon>
        <taxon>Actinoplanes</taxon>
    </lineage>
</organism>
<dbReference type="InterPro" id="IPR052164">
    <property type="entry name" value="Anthracycline_SecMetBiosynth"/>
</dbReference>
<dbReference type="InterPro" id="IPR004360">
    <property type="entry name" value="Glyas_Fos-R_dOase_dom"/>
</dbReference>
<reference evidence="2 3" key="1">
    <citation type="journal article" date="2013" name="Antonie Van Leeuwenhoek">
        <title>Actinoplanes hulinensis sp. nov., a novel actinomycete isolated from soybean root (Glycine max (L.) Merr).</title>
        <authorList>
            <person name="Shen Y."/>
            <person name="Liu C."/>
            <person name="Wang X."/>
            <person name="Zhao J."/>
            <person name="Jia F."/>
            <person name="Zhang Y."/>
            <person name="Wang L."/>
            <person name="Yang D."/>
            <person name="Xiang W."/>
        </authorList>
    </citation>
    <scope>NUCLEOTIDE SEQUENCE [LARGE SCALE GENOMIC DNA]</scope>
    <source>
        <strain evidence="2 3">NEAU-M9</strain>
    </source>
</reference>
<dbReference type="SUPFAM" id="SSF54593">
    <property type="entry name" value="Glyoxalase/Bleomycin resistance protein/Dihydroxybiphenyl dioxygenase"/>
    <property type="match status" value="1"/>
</dbReference>
<dbReference type="EMBL" id="JAHXZI010000003">
    <property type="protein sequence ID" value="MBW6433486.1"/>
    <property type="molecule type" value="Genomic_DNA"/>
</dbReference>
<evidence type="ECO:0000259" key="1">
    <source>
        <dbReference type="PROSITE" id="PS51819"/>
    </source>
</evidence>
<dbReference type="PANTHER" id="PTHR33993">
    <property type="entry name" value="GLYOXALASE-RELATED"/>
    <property type="match status" value="1"/>
</dbReference>
<feature type="domain" description="VOC" evidence="1">
    <location>
        <begin position="1"/>
        <end position="118"/>
    </location>
</feature>
<dbReference type="Gene3D" id="3.10.180.10">
    <property type="entry name" value="2,3-Dihydroxybiphenyl 1,2-Dioxygenase, domain 1"/>
    <property type="match status" value="1"/>
</dbReference>
<dbReference type="Proteomes" id="UP001519863">
    <property type="component" value="Unassembled WGS sequence"/>
</dbReference>
<dbReference type="PROSITE" id="PS51819">
    <property type="entry name" value="VOC"/>
    <property type="match status" value="1"/>
</dbReference>
<dbReference type="Pfam" id="PF00903">
    <property type="entry name" value="Glyoxalase"/>
    <property type="match status" value="1"/>
</dbReference>
<name>A0ABS7AXI5_9ACTN</name>
<accession>A0ABS7AXI5</accession>
<dbReference type="PANTHER" id="PTHR33993:SF14">
    <property type="entry name" value="GB|AAF24581.1"/>
    <property type="match status" value="1"/>
</dbReference>
<proteinExistence type="predicted"/>
<sequence length="138" mass="14795">MTSIQPIASTPDLPRLRAFYETVLGATQTLRVPEEGPEFYVELRIGATTLGLVQEENTEIGAPVRIILSADVADVDALLPAVESAGGTVPGQANDMPWGQRVAHVLDPDGNMLNLTKWLRDELPSGPSASAAREYETP</sequence>
<keyword evidence="3" id="KW-1185">Reference proteome</keyword>
<dbReference type="InterPro" id="IPR037523">
    <property type="entry name" value="VOC_core"/>
</dbReference>
<dbReference type="RefSeq" id="WP_220143021.1">
    <property type="nucleotide sequence ID" value="NZ_JAHXZI010000003.1"/>
</dbReference>
<dbReference type="InterPro" id="IPR029068">
    <property type="entry name" value="Glyas_Bleomycin-R_OHBP_Dase"/>
</dbReference>
<evidence type="ECO:0000313" key="3">
    <source>
        <dbReference type="Proteomes" id="UP001519863"/>
    </source>
</evidence>
<evidence type="ECO:0000313" key="2">
    <source>
        <dbReference type="EMBL" id="MBW6433486.1"/>
    </source>
</evidence>
<gene>
    <name evidence="2" type="ORF">KZ829_06980</name>
</gene>
<comment type="caution">
    <text evidence="2">The sequence shown here is derived from an EMBL/GenBank/DDBJ whole genome shotgun (WGS) entry which is preliminary data.</text>
</comment>
<protein>
    <submittedName>
        <fullName evidence="2">VOC family protein</fullName>
    </submittedName>
</protein>